<name>A0A8I2Z1U8_9AGAM</name>
<keyword evidence="4 6" id="KW-0472">Membrane</keyword>
<sequence>MTSSFAGSFAPYTPPPDDPSRLPSKPVSRSRIWFSQDTASYQSGGLPSTVVSAAAPSTDIERGRHNDWETTYGLRVDVLAAFAYILGPISAFVLLVLETHNDYVRFHAYQAALLMTPLLTAYILAAVLQFPPWICSFLAFLLCLSGFSMATQAFLGAFRGELSRYHLPKLGSLADQWVDEE</sequence>
<evidence type="ECO:0000256" key="5">
    <source>
        <dbReference type="SAM" id="MobiDB-lite"/>
    </source>
</evidence>
<organism evidence="7 8">
    <name type="scientific">Boletus reticuloceps</name>
    <dbReference type="NCBI Taxonomy" id="495285"/>
    <lineage>
        <taxon>Eukaryota</taxon>
        <taxon>Fungi</taxon>
        <taxon>Dikarya</taxon>
        <taxon>Basidiomycota</taxon>
        <taxon>Agaricomycotina</taxon>
        <taxon>Agaricomycetes</taxon>
        <taxon>Agaricomycetidae</taxon>
        <taxon>Boletales</taxon>
        <taxon>Boletineae</taxon>
        <taxon>Boletaceae</taxon>
        <taxon>Boletoideae</taxon>
        <taxon>Boletus</taxon>
    </lineage>
</organism>
<evidence type="ECO:0000256" key="1">
    <source>
        <dbReference type="ARBA" id="ARBA00004141"/>
    </source>
</evidence>
<evidence type="ECO:0000256" key="4">
    <source>
        <dbReference type="ARBA" id="ARBA00023136"/>
    </source>
</evidence>
<evidence type="ECO:0000313" key="7">
    <source>
        <dbReference type="EMBL" id="KAG6381182.1"/>
    </source>
</evidence>
<comment type="caution">
    <text evidence="7">The sequence shown here is derived from an EMBL/GenBank/DDBJ whole genome shotgun (WGS) entry which is preliminary data.</text>
</comment>
<evidence type="ECO:0000313" key="8">
    <source>
        <dbReference type="Proteomes" id="UP000683000"/>
    </source>
</evidence>
<dbReference type="EMBL" id="JAGFBS010000002">
    <property type="protein sequence ID" value="KAG6381182.1"/>
    <property type="molecule type" value="Genomic_DNA"/>
</dbReference>
<dbReference type="OrthoDB" id="5546837at2759"/>
<proteinExistence type="predicted"/>
<keyword evidence="8" id="KW-1185">Reference proteome</keyword>
<feature type="transmembrane region" description="Helical" evidence="6">
    <location>
        <begin position="137"/>
        <end position="158"/>
    </location>
</feature>
<evidence type="ECO:0000256" key="2">
    <source>
        <dbReference type="ARBA" id="ARBA00022692"/>
    </source>
</evidence>
<comment type="subcellular location">
    <subcellularLocation>
        <location evidence="1">Membrane</location>
        <topology evidence="1">Multi-pass membrane protein</topology>
    </subcellularLocation>
</comment>
<reference evidence="7" key="1">
    <citation type="submission" date="2021-03" db="EMBL/GenBank/DDBJ databases">
        <title>Evolutionary innovations through gain and loss of genes in the ectomycorrhizal Boletales.</title>
        <authorList>
            <person name="Wu G."/>
            <person name="Miyauchi S."/>
            <person name="Morin E."/>
            <person name="Yang Z.-L."/>
            <person name="Xu J."/>
            <person name="Martin F.M."/>
        </authorList>
    </citation>
    <scope>NUCLEOTIDE SEQUENCE</scope>
    <source>
        <strain evidence="7">BR01</strain>
    </source>
</reference>
<feature type="transmembrane region" description="Helical" evidence="6">
    <location>
        <begin position="109"/>
        <end position="131"/>
    </location>
</feature>
<keyword evidence="2 6" id="KW-0812">Transmembrane</keyword>
<protein>
    <submittedName>
        <fullName evidence="7">Uncharacterized protein</fullName>
    </submittedName>
</protein>
<dbReference type="PANTHER" id="PTHR36460:SF1">
    <property type="entry name" value="UPF0132 DOMAIN PROTEIN (AFU_ORTHOLOGUE AFUA_3G10255)"/>
    <property type="match status" value="1"/>
</dbReference>
<gene>
    <name evidence="7" type="ORF">JVT61DRAFT_5584</name>
</gene>
<keyword evidence="3 6" id="KW-1133">Transmembrane helix</keyword>
<feature type="transmembrane region" description="Helical" evidence="6">
    <location>
        <begin position="78"/>
        <end position="97"/>
    </location>
</feature>
<accession>A0A8I2Z1U8</accession>
<dbReference type="Proteomes" id="UP000683000">
    <property type="component" value="Unassembled WGS sequence"/>
</dbReference>
<dbReference type="PANTHER" id="PTHR36460">
    <property type="entry name" value="UPF0132 DOMAIN PROTEIN (AFU_ORTHOLOGUE AFUA_3G10255)"/>
    <property type="match status" value="1"/>
</dbReference>
<feature type="region of interest" description="Disordered" evidence="5">
    <location>
        <begin position="1"/>
        <end position="27"/>
    </location>
</feature>
<dbReference type="GO" id="GO:0016020">
    <property type="term" value="C:membrane"/>
    <property type="evidence" value="ECO:0007669"/>
    <property type="project" value="UniProtKB-SubCell"/>
</dbReference>
<evidence type="ECO:0000256" key="3">
    <source>
        <dbReference type="ARBA" id="ARBA00022989"/>
    </source>
</evidence>
<dbReference type="AlphaFoldDB" id="A0A8I2Z1U8"/>
<evidence type="ECO:0000256" key="6">
    <source>
        <dbReference type="SAM" id="Phobius"/>
    </source>
</evidence>